<accession>A0A9P9WKQ4</accession>
<protein>
    <submittedName>
        <fullName evidence="1">Uncharacterized protein</fullName>
    </submittedName>
</protein>
<dbReference type="Gene3D" id="3.40.630.20">
    <property type="entry name" value="Peptidase C15, pyroglutamyl peptidase I-like"/>
    <property type="match status" value="1"/>
</dbReference>
<dbReference type="Proteomes" id="UP000829685">
    <property type="component" value="Unassembled WGS sequence"/>
</dbReference>
<name>A0A9P9WKQ4_9PEZI</name>
<reference evidence="1" key="1">
    <citation type="submission" date="2021-03" db="EMBL/GenBank/DDBJ databases">
        <title>Revisited historic fungal species revealed as producer of novel bioactive compounds through whole genome sequencing and comparative genomics.</title>
        <authorList>
            <person name="Vignolle G.A."/>
            <person name="Hochenegger N."/>
            <person name="Mach R.L."/>
            <person name="Mach-Aigner A.R."/>
            <person name="Javad Rahimi M."/>
            <person name="Salim K.A."/>
            <person name="Chan C.M."/>
            <person name="Lim L.B.L."/>
            <person name="Cai F."/>
            <person name="Druzhinina I.S."/>
            <person name="U'Ren J.M."/>
            <person name="Derntl C."/>
        </authorList>
    </citation>
    <scope>NUCLEOTIDE SEQUENCE</scope>
    <source>
        <strain evidence="1">TUCIM 5799</strain>
    </source>
</reference>
<keyword evidence="2" id="KW-1185">Reference proteome</keyword>
<evidence type="ECO:0000313" key="2">
    <source>
        <dbReference type="Proteomes" id="UP000829685"/>
    </source>
</evidence>
<dbReference type="EMBL" id="JAFIMR010000017">
    <property type="protein sequence ID" value="KAI1868354.1"/>
    <property type="molecule type" value="Genomic_DNA"/>
</dbReference>
<gene>
    <name evidence="1" type="ORF">JX265_007177</name>
</gene>
<dbReference type="SUPFAM" id="SSF53182">
    <property type="entry name" value="Pyrrolidone carboxyl peptidase (pyroglutamate aminopeptidase)"/>
    <property type="match status" value="1"/>
</dbReference>
<dbReference type="InterPro" id="IPR036440">
    <property type="entry name" value="Peptidase_C15-like_sf"/>
</dbReference>
<proteinExistence type="predicted"/>
<sequence length="279" mass="31190">MTVVSEINVLVTGLGLQPYPDGTDGGRIDENTSYLVTTLLPRTLEPKTALNPSANRINIITLPHYVRSEYRYVRAFCRDLHQKHADDVDVFIHLGEARGWTWLTLERAAYKQGMSSNWWSAAEQSEYYTAADDVGQTIKDLEPCPWVRLPMGLRSALDIDAVADGASAILKSRYRFERAGVCDDRLDPRADDANAVVSDSGVQRRSPIDIRPHDEGGPYLCGFLNYESLANRYAKRRELNVLFCHIPGEADPANLSRTRDGILAITVAAANEVGRRRKK</sequence>
<dbReference type="AlphaFoldDB" id="A0A9P9WKQ4"/>
<evidence type="ECO:0000313" key="1">
    <source>
        <dbReference type="EMBL" id="KAI1868354.1"/>
    </source>
</evidence>
<organism evidence="1 2">
    <name type="scientific">Neoarthrinium moseri</name>
    <dbReference type="NCBI Taxonomy" id="1658444"/>
    <lineage>
        <taxon>Eukaryota</taxon>
        <taxon>Fungi</taxon>
        <taxon>Dikarya</taxon>
        <taxon>Ascomycota</taxon>
        <taxon>Pezizomycotina</taxon>
        <taxon>Sordariomycetes</taxon>
        <taxon>Xylariomycetidae</taxon>
        <taxon>Amphisphaeriales</taxon>
        <taxon>Apiosporaceae</taxon>
        <taxon>Neoarthrinium</taxon>
    </lineage>
</organism>
<comment type="caution">
    <text evidence="1">The sequence shown here is derived from an EMBL/GenBank/DDBJ whole genome shotgun (WGS) entry which is preliminary data.</text>
</comment>